<gene>
    <name evidence="17" type="ORF">FH972_005405</name>
</gene>
<dbReference type="InterPro" id="IPR000719">
    <property type="entry name" value="Prot_kinase_dom"/>
</dbReference>
<dbReference type="Gene3D" id="2.60.120.200">
    <property type="match status" value="1"/>
</dbReference>
<dbReference type="InterPro" id="IPR050528">
    <property type="entry name" value="L-type_Lectin-RKs"/>
</dbReference>
<reference evidence="17 18" key="1">
    <citation type="submission" date="2019-06" db="EMBL/GenBank/DDBJ databases">
        <title>A chromosomal-level reference genome of Carpinus fangiana (Coryloideae, Betulaceae).</title>
        <authorList>
            <person name="Yang X."/>
            <person name="Wang Z."/>
            <person name="Zhang L."/>
            <person name="Hao G."/>
            <person name="Liu J."/>
            <person name="Yang Y."/>
        </authorList>
    </citation>
    <scope>NUCLEOTIDE SEQUENCE [LARGE SCALE GENOMIC DNA]</scope>
    <source>
        <strain evidence="17">Cfa_2016G</strain>
        <tissue evidence="17">Leaf</tissue>
    </source>
</reference>
<dbReference type="OrthoDB" id="1913956at2759"/>
<evidence type="ECO:0000313" key="17">
    <source>
        <dbReference type="EMBL" id="KAE8008947.1"/>
    </source>
</evidence>
<dbReference type="Proteomes" id="UP000327013">
    <property type="component" value="Chromosome 2"/>
</dbReference>
<dbReference type="EMBL" id="CM017322">
    <property type="protein sequence ID" value="KAE8008947.1"/>
    <property type="molecule type" value="Genomic_DNA"/>
</dbReference>
<evidence type="ECO:0000256" key="15">
    <source>
        <dbReference type="SAM" id="SignalP"/>
    </source>
</evidence>
<keyword evidence="18" id="KW-1185">Reference proteome</keyword>
<feature type="binding site" evidence="13">
    <location>
        <position position="379"/>
    </location>
    <ligand>
        <name>ATP</name>
        <dbReference type="ChEBI" id="CHEBI:30616"/>
    </ligand>
</feature>
<comment type="similarity">
    <text evidence="4">In the C-terminal section; belongs to the protein kinase superfamily. Ser/Thr protein kinase family.</text>
</comment>
<evidence type="ECO:0000256" key="4">
    <source>
        <dbReference type="ARBA" id="ARBA00010217"/>
    </source>
</evidence>
<evidence type="ECO:0000256" key="3">
    <source>
        <dbReference type="ARBA" id="ARBA00008536"/>
    </source>
</evidence>
<keyword evidence="8 13" id="KW-0547">Nucleotide-binding</keyword>
<evidence type="ECO:0000256" key="2">
    <source>
        <dbReference type="ARBA" id="ARBA00007606"/>
    </source>
</evidence>
<dbReference type="GO" id="GO:0016020">
    <property type="term" value="C:membrane"/>
    <property type="evidence" value="ECO:0007669"/>
    <property type="project" value="UniProtKB-SubCell"/>
</dbReference>
<evidence type="ECO:0000256" key="5">
    <source>
        <dbReference type="ARBA" id="ARBA00022692"/>
    </source>
</evidence>
<comment type="similarity">
    <text evidence="3">In the N-terminal section; belongs to the leguminous lectin family.</text>
</comment>
<keyword evidence="12" id="KW-0675">Receptor</keyword>
<comment type="similarity">
    <text evidence="2">Belongs to the leguminous lectin family.</text>
</comment>
<dbReference type="InterPro" id="IPR001220">
    <property type="entry name" value="Legume_lectin_dom"/>
</dbReference>
<comment type="subcellular location">
    <subcellularLocation>
        <location evidence="1">Membrane</location>
        <topology evidence="1">Single-pass type I membrane protein</topology>
    </subcellularLocation>
</comment>
<dbReference type="CDD" id="cd06899">
    <property type="entry name" value="lectin_legume_LecRK_Arcelin_ConA"/>
    <property type="match status" value="1"/>
</dbReference>
<protein>
    <recommendedName>
        <fullName evidence="16">Protein kinase domain-containing protein</fullName>
    </recommendedName>
</protein>
<feature type="transmembrane region" description="Helical" evidence="14">
    <location>
        <begin position="284"/>
        <end position="306"/>
    </location>
</feature>
<dbReference type="GO" id="GO:0005524">
    <property type="term" value="F:ATP binding"/>
    <property type="evidence" value="ECO:0007669"/>
    <property type="project" value="UniProtKB-UniRule"/>
</dbReference>
<dbReference type="AlphaFoldDB" id="A0A5N6QP66"/>
<feature type="chain" id="PRO_5024342623" description="Protein kinase domain-containing protein" evidence="15">
    <location>
        <begin position="23"/>
        <end position="461"/>
    </location>
</feature>
<evidence type="ECO:0000256" key="12">
    <source>
        <dbReference type="ARBA" id="ARBA00023170"/>
    </source>
</evidence>
<evidence type="ECO:0000313" key="18">
    <source>
        <dbReference type="Proteomes" id="UP000327013"/>
    </source>
</evidence>
<dbReference type="SUPFAM" id="SSF49899">
    <property type="entry name" value="Concanavalin A-like lectins/glucanases"/>
    <property type="match status" value="1"/>
</dbReference>
<keyword evidence="9 13" id="KW-0067">ATP-binding</keyword>
<keyword evidence="5 14" id="KW-0812">Transmembrane</keyword>
<dbReference type="Pfam" id="PF00139">
    <property type="entry name" value="Lectin_legB"/>
    <property type="match status" value="1"/>
</dbReference>
<dbReference type="GO" id="GO:0030246">
    <property type="term" value="F:carbohydrate binding"/>
    <property type="evidence" value="ECO:0007669"/>
    <property type="project" value="UniProtKB-KW"/>
</dbReference>
<dbReference type="PANTHER" id="PTHR27007">
    <property type="match status" value="1"/>
</dbReference>
<dbReference type="Pfam" id="PF07714">
    <property type="entry name" value="PK_Tyr_Ser-Thr"/>
    <property type="match status" value="1"/>
</dbReference>
<evidence type="ECO:0000256" key="6">
    <source>
        <dbReference type="ARBA" id="ARBA00022729"/>
    </source>
</evidence>
<dbReference type="GO" id="GO:0004672">
    <property type="term" value="F:protein kinase activity"/>
    <property type="evidence" value="ECO:0007669"/>
    <property type="project" value="InterPro"/>
</dbReference>
<dbReference type="InterPro" id="IPR017441">
    <property type="entry name" value="Protein_kinase_ATP_BS"/>
</dbReference>
<keyword evidence="6 15" id="KW-0732">Signal</keyword>
<proteinExistence type="inferred from homology"/>
<evidence type="ECO:0000256" key="8">
    <source>
        <dbReference type="ARBA" id="ARBA00022741"/>
    </source>
</evidence>
<evidence type="ECO:0000256" key="10">
    <source>
        <dbReference type="ARBA" id="ARBA00022989"/>
    </source>
</evidence>
<name>A0A5N6QP66_9ROSI</name>
<dbReference type="InterPro" id="IPR011009">
    <property type="entry name" value="Kinase-like_dom_sf"/>
</dbReference>
<dbReference type="SUPFAM" id="SSF56112">
    <property type="entry name" value="Protein kinase-like (PK-like)"/>
    <property type="match status" value="1"/>
</dbReference>
<dbReference type="GO" id="GO:0051707">
    <property type="term" value="P:response to other organism"/>
    <property type="evidence" value="ECO:0007669"/>
    <property type="project" value="UniProtKB-ARBA"/>
</dbReference>
<evidence type="ECO:0000256" key="11">
    <source>
        <dbReference type="ARBA" id="ARBA00023136"/>
    </source>
</evidence>
<dbReference type="PROSITE" id="PS00107">
    <property type="entry name" value="PROTEIN_KINASE_ATP"/>
    <property type="match status" value="1"/>
</dbReference>
<keyword evidence="7" id="KW-0430">Lectin</keyword>
<keyword evidence="11 14" id="KW-0472">Membrane</keyword>
<dbReference type="Gene3D" id="3.30.200.20">
    <property type="entry name" value="Phosphorylase Kinase, domain 1"/>
    <property type="match status" value="1"/>
</dbReference>
<keyword evidence="10 14" id="KW-1133">Transmembrane helix</keyword>
<dbReference type="PROSITE" id="PS50011">
    <property type="entry name" value="PROTEIN_KINASE_DOM"/>
    <property type="match status" value="1"/>
</dbReference>
<accession>A0A5N6QP66</accession>
<dbReference type="GO" id="GO:0006952">
    <property type="term" value="P:defense response"/>
    <property type="evidence" value="ECO:0007669"/>
    <property type="project" value="UniProtKB-ARBA"/>
</dbReference>
<evidence type="ECO:0000256" key="7">
    <source>
        <dbReference type="ARBA" id="ARBA00022734"/>
    </source>
</evidence>
<feature type="domain" description="Protein kinase" evidence="16">
    <location>
        <begin position="346"/>
        <end position="461"/>
    </location>
</feature>
<organism evidence="17 18">
    <name type="scientific">Carpinus fangiana</name>
    <dbReference type="NCBI Taxonomy" id="176857"/>
    <lineage>
        <taxon>Eukaryota</taxon>
        <taxon>Viridiplantae</taxon>
        <taxon>Streptophyta</taxon>
        <taxon>Embryophyta</taxon>
        <taxon>Tracheophyta</taxon>
        <taxon>Spermatophyta</taxon>
        <taxon>Magnoliopsida</taxon>
        <taxon>eudicotyledons</taxon>
        <taxon>Gunneridae</taxon>
        <taxon>Pentapetalae</taxon>
        <taxon>rosids</taxon>
        <taxon>fabids</taxon>
        <taxon>Fagales</taxon>
        <taxon>Betulaceae</taxon>
        <taxon>Carpinus</taxon>
    </lineage>
</organism>
<evidence type="ECO:0000256" key="13">
    <source>
        <dbReference type="PROSITE-ProRule" id="PRU10141"/>
    </source>
</evidence>
<evidence type="ECO:0000259" key="16">
    <source>
        <dbReference type="PROSITE" id="PS50011"/>
    </source>
</evidence>
<evidence type="ECO:0000256" key="14">
    <source>
        <dbReference type="SAM" id="Phobius"/>
    </source>
</evidence>
<evidence type="ECO:0000256" key="9">
    <source>
        <dbReference type="ARBA" id="ARBA00022840"/>
    </source>
</evidence>
<feature type="signal peptide" evidence="15">
    <location>
        <begin position="1"/>
        <end position="22"/>
    </location>
</feature>
<dbReference type="InterPro" id="IPR013320">
    <property type="entry name" value="ConA-like_dom_sf"/>
</dbReference>
<evidence type="ECO:0000256" key="1">
    <source>
        <dbReference type="ARBA" id="ARBA00004479"/>
    </source>
</evidence>
<sequence>MSINVAIIILLITLLNVVEIQAAPLFSGPNNFAFDTFEVADEEYLKRQGDSSINSEALQLTTDTTSDHDAISNRSGRIMYFKPFKLWSSSDDKQASFNSTFVININRLTGWTAGEGLAFLIAPDISIPAASFGQWLGLTNASTNGSQSNQIVAIEFDTEKQDYDPDDNHIGLNINSVISTKNVSLGPHNITLSPEGSTNHKVWVHYNGSSKLMEVYMVRDGEPKPEKPLLSETINLKDHVNQESYFGFAASTGSFPAIELNCVLKWSLEVDVLKEESDSISLKIGLGVGVPAGVILLVVLCGVLYVKKRRRRSDEESNFFDKSLSWLPEMPKEFKYKDIKKATNNFHESMRLGEGGFGIVYKGILNIKDDNTSTEIAVKQFSRDKIKGKDDFLAELTIIYRLRHRNLVRLIGGTMSAPHVPPFKPSFTWPLMDASFSTTEGTFSTSTLSSKGCSVTNKSSE</sequence>
<dbReference type="InterPro" id="IPR001245">
    <property type="entry name" value="Ser-Thr/Tyr_kinase_cat_dom"/>
</dbReference>